<evidence type="ECO:0000256" key="1">
    <source>
        <dbReference type="SAM" id="MobiDB-lite"/>
    </source>
</evidence>
<organism evidence="2 3">
    <name type="scientific">Rotaria socialis</name>
    <dbReference type="NCBI Taxonomy" id="392032"/>
    <lineage>
        <taxon>Eukaryota</taxon>
        <taxon>Metazoa</taxon>
        <taxon>Spiralia</taxon>
        <taxon>Gnathifera</taxon>
        <taxon>Rotifera</taxon>
        <taxon>Eurotatoria</taxon>
        <taxon>Bdelloidea</taxon>
        <taxon>Philodinida</taxon>
        <taxon>Philodinidae</taxon>
        <taxon>Rotaria</taxon>
    </lineage>
</organism>
<dbReference type="Proteomes" id="UP000663872">
    <property type="component" value="Unassembled WGS sequence"/>
</dbReference>
<proteinExistence type="predicted"/>
<dbReference type="AlphaFoldDB" id="A0A818VN90"/>
<feature type="compositionally biased region" description="Basic and acidic residues" evidence="1">
    <location>
        <begin position="238"/>
        <end position="259"/>
    </location>
</feature>
<feature type="compositionally biased region" description="Basic and acidic residues" evidence="1">
    <location>
        <begin position="295"/>
        <end position="323"/>
    </location>
</feature>
<name>A0A818VN90_9BILA</name>
<feature type="compositionally biased region" description="Basic and acidic residues" evidence="1">
    <location>
        <begin position="173"/>
        <end position="200"/>
    </location>
</feature>
<feature type="region of interest" description="Disordered" evidence="1">
    <location>
        <begin position="169"/>
        <end position="218"/>
    </location>
</feature>
<feature type="compositionally biased region" description="Polar residues" evidence="1">
    <location>
        <begin position="1"/>
        <end position="11"/>
    </location>
</feature>
<feature type="region of interest" description="Disordered" evidence="1">
    <location>
        <begin position="1"/>
        <end position="30"/>
    </location>
</feature>
<feature type="compositionally biased region" description="Polar residues" evidence="1">
    <location>
        <begin position="137"/>
        <end position="146"/>
    </location>
</feature>
<accession>A0A818VN90</accession>
<sequence length="353" mass="38253">MENQQSASPSEQPAVVEPTTTTTTEKTEKGFHLRKFLSFDDTLHSIKQKLGLKDKKSNDTEKSAADETEKATASPAATIPSSEKKESGFHLNFISSLDDTLQNIKGKLGMEEKKPSDSEKSGTTDEKAVASEPEKTTVGQPETAASSEKKESGFHLNFISSLDDTLQNIKGKLGMEEKKPSDSEKSGTTDEKAVASEPEKTTVGQPETAASSEKKESGFHLNFISSLDDTLQNIKGKLGMEEKKTSDTEKSGTTDEKAAAGESETATSSEKKESEFHLPSLPSFDNTFQNIKGKLGLEKTKSHETDKTEQLDAVCEKEADSATKVKPSTTNHEKEVSSEVIPSSDHVNESLKL</sequence>
<feature type="region of interest" description="Disordered" evidence="1">
    <location>
        <begin position="105"/>
        <end position="153"/>
    </location>
</feature>
<feature type="compositionally biased region" description="Polar residues" evidence="1">
    <location>
        <begin position="202"/>
        <end position="211"/>
    </location>
</feature>
<evidence type="ECO:0000313" key="3">
    <source>
        <dbReference type="Proteomes" id="UP000663872"/>
    </source>
</evidence>
<feature type="region of interest" description="Disordered" evidence="1">
    <location>
        <begin position="235"/>
        <end position="353"/>
    </location>
</feature>
<feature type="compositionally biased region" description="Low complexity" evidence="1">
    <location>
        <begin position="71"/>
        <end position="81"/>
    </location>
</feature>
<reference evidence="2" key="1">
    <citation type="submission" date="2021-02" db="EMBL/GenBank/DDBJ databases">
        <authorList>
            <person name="Nowell W R."/>
        </authorList>
    </citation>
    <scope>NUCLEOTIDE SEQUENCE</scope>
</reference>
<dbReference type="EMBL" id="CAJNYT010005083">
    <property type="protein sequence ID" value="CAF3712584.1"/>
    <property type="molecule type" value="Genomic_DNA"/>
</dbReference>
<feature type="compositionally biased region" description="Basic and acidic residues" evidence="1">
    <location>
        <begin position="108"/>
        <end position="135"/>
    </location>
</feature>
<protein>
    <submittedName>
        <fullName evidence="2">Uncharacterized protein</fullName>
    </submittedName>
</protein>
<feature type="compositionally biased region" description="Basic and acidic residues" evidence="1">
    <location>
        <begin position="51"/>
        <end position="70"/>
    </location>
</feature>
<evidence type="ECO:0000313" key="2">
    <source>
        <dbReference type="EMBL" id="CAF3712584.1"/>
    </source>
</evidence>
<comment type="caution">
    <text evidence="2">The sequence shown here is derived from an EMBL/GenBank/DDBJ whole genome shotgun (WGS) entry which is preliminary data.</text>
</comment>
<gene>
    <name evidence="2" type="ORF">GRG538_LOCUS29105</name>
</gene>
<feature type="region of interest" description="Disordered" evidence="1">
    <location>
        <begin position="48"/>
        <end position="90"/>
    </location>
</feature>